<accession>X1SL74</accession>
<comment type="caution">
    <text evidence="2">The sequence shown here is derived from an EMBL/GenBank/DDBJ whole genome shotgun (WGS) entry which is preliminary data.</text>
</comment>
<keyword evidence="1" id="KW-0812">Transmembrane</keyword>
<keyword evidence="1" id="KW-0472">Membrane</keyword>
<feature type="transmembrane region" description="Helical" evidence="1">
    <location>
        <begin position="12"/>
        <end position="33"/>
    </location>
</feature>
<evidence type="ECO:0000256" key="1">
    <source>
        <dbReference type="SAM" id="Phobius"/>
    </source>
</evidence>
<feature type="non-terminal residue" evidence="2">
    <location>
        <position position="1"/>
    </location>
</feature>
<evidence type="ECO:0000313" key="2">
    <source>
        <dbReference type="EMBL" id="GAI79921.1"/>
    </source>
</evidence>
<name>X1SL74_9ZZZZ</name>
<feature type="transmembrane region" description="Helical" evidence="1">
    <location>
        <begin position="39"/>
        <end position="59"/>
    </location>
</feature>
<proteinExistence type="predicted"/>
<reference evidence="2" key="1">
    <citation type="journal article" date="2014" name="Front. Microbiol.">
        <title>High frequency of phylogenetically diverse reductive dehalogenase-homologous genes in deep subseafloor sedimentary metagenomes.</title>
        <authorList>
            <person name="Kawai M."/>
            <person name="Futagami T."/>
            <person name="Toyoda A."/>
            <person name="Takaki Y."/>
            <person name="Nishi S."/>
            <person name="Hori S."/>
            <person name="Arai W."/>
            <person name="Tsubouchi T."/>
            <person name="Morono Y."/>
            <person name="Uchiyama I."/>
            <person name="Ito T."/>
            <person name="Fujiyama A."/>
            <person name="Inagaki F."/>
            <person name="Takami H."/>
        </authorList>
    </citation>
    <scope>NUCLEOTIDE SEQUENCE</scope>
    <source>
        <strain evidence="2">Expedition CK06-06</strain>
    </source>
</reference>
<keyword evidence="1" id="KW-1133">Transmembrane helix</keyword>
<organism evidence="2">
    <name type="scientific">marine sediment metagenome</name>
    <dbReference type="NCBI Taxonomy" id="412755"/>
    <lineage>
        <taxon>unclassified sequences</taxon>
        <taxon>metagenomes</taxon>
        <taxon>ecological metagenomes</taxon>
    </lineage>
</organism>
<gene>
    <name evidence="2" type="ORF">S12H4_18910</name>
</gene>
<sequence length="65" mass="7152">ELRGVSMREVLKLTSFILLIIGTLGLLITEFVFEWGSAATLIFAALNIVGLAILAYTHWGMKKEA</sequence>
<dbReference type="AlphaFoldDB" id="X1SL74"/>
<protein>
    <submittedName>
        <fullName evidence="2">Uncharacterized protein</fullName>
    </submittedName>
</protein>
<dbReference type="EMBL" id="BARW01009393">
    <property type="protein sequence ID" value="GAI79921.1"/>
    <property type="molecule type" value="Genomic_DNA"/>
</dbReference>